<gene>
    <name evidence="3" type="ORF">V3330_15790</name>
</gene>
<dbReference type="Gene3D" id="3.90.850.10">
    <property type="entry name" value="Fumarylacetoacetase-like, C-terminal domain"/>
    <property type="match status" value="1"/>
</dbReference>
<dbReference type="AlphaFoldDB" id="A0AAW9RG24"/>
<dbReference type="InterPro" id="IPR036663">
    <property type="entry name" value="Fumarylacetoacetase_C_sf"/>
</dbReference>
<dbReference type="InterPro" id="IPR011234">
    <property type="entry name" value="Fumarylacetoacetase-like_C"/>
</dbReference>
<dbReference type="PANTHER" id="PTHR11820">
    <property type="entry name" value="ACYLPYRUVASE"/>
    <property type="match status" value="1"/>
</dbReference>
<evidence type="ECO:0000259" key="2">
    <source>
        <dbReference type="Pfam" id="PF01557"/>
    </source>
</evidence>
<evidence type="ECO:0000313" key="4">
    <source>
        <dbReference type="Proteomes" id="UP001359886"/>
    </source>
</evidence>
<keyword evidence="1" id="KW-0479">Metal-binding</keyword>
<protein>
    <submittedName>
        <fullName evidence="3">Fumarylacetoacetate hydrolase family protein</fullName>
    </submittedName>
</protein>
<comment type="caution">
    <text evidence="3">The sequence shown here is derived from an EMBL/GenBank/DDBJ whole genome shotgun (WGS) entry which is preliminary data.</text>
</comment>
<accession>A0AAW9RG24</accession>
<reference evidence="3 4" key="1">
    <citation type="submission" date="2024-02" db="EMBL/GenBank/DDBJ databases">
        <title>A novel Wenzhouxiangellaceae bacterium, isolated from coastal sediments.</title>
        <authorList>
            <person name="Du Z.-J."/>
            <person name="Ye Y.-Q."/>
            <person name="Zhang X.-Y."/>
        </authorList>
    </citation>
    <scope>NUCLEOTIDE SEQUENCE [LARGE SCALE GENOMIC DNA]</scope>
    <source>
        <strain evidence="3 4">CH-27</strain>
    </source>
</reference>
<dbReference type="SUPFAM" id="SSF56529">
    <property type="entry name" value="FAH"/>
    <property type="match status" value="1"/>
</dbReference>
<evidence type="ECO:0000256" key="1">
    <source>
        <dbReference type="ARBA" id="ARBA00022723"/>
    </source>
</evidence>
<dbReference type="EMBL" id="JAZHOG010000011">
    <property type="protein sequence ID" value="MEJ8569092.1"/>
    <property type="molecule type" value="Genomic_DNA"/>
</dbReference>
<organism evidence="3 4">
    <name type="scientific">Elongatibacter sediminis</name>
    <dbReference type="NCBI Taxonomy" id="3119006"/>
    <lineage>
        <taxon>Bacteria</taxon>
        <taxon>Pseudomonadati</taxon>
        <taxon>Pseudomonadota</taxon>
        <taxon>Gammaproteobacteria</taxon>
        <taxon>Chromatiales</taxon>
        <taxon>Wenzhouxiangellaceae</taxon>
        <taxon>Elongatibacter</taxon>
    </lineage>
</organism>
<proteinExistence type="predicted"/>
<dbReference type="Proteomes" id="UP001359886">
    <property type="component" value="Unassembled WGS sequence"/>
</dbReference>
<feature type="domain" description="Fumarylacetoacetase-like C-terminal" evidence="2">
    <location>
        <begin position="27"/>
        <end position="229"/>
    </location>
</feature>
<dbReference type="RefSeq" id="WP_354696414.1">
    <property type="nucleotide sequence ID" value="NZ_JAZHOG010000011.1"/>
</dbReference>
<dbReference type="Pfam" id="PF01557">
    <property type="entry name" value="FAA_hydrolase"/>
    <property type="match status" value="1"/>
</dbReference>
<sequence length="230" mass="24494">MNYVFEPPDVVSMPVAGRAEAFPVHRVYCVGRNYAAHAREMGADPEREPPFFFCKPADALVALTQAGEVPYPSATRSLHHEIELVVALGAGGRNLDVSAAAAAVFGCAVGVDLTRRDLQAEAKKLGRPWDTGKAFDHSAPVSPLIALDGQSVPARGRIWLEVNGDLRQEGDLSQMIWTVPEVVATLSTLFELRAGDLVFTGTPAGVGALESGDRVDGGVEGFGTLSFHIR</sequence>
<dbReference type="GO" id="GO:0018773">
    <property type="term" value="F:acetylpyruvate hydrolase activity"/>
    <property type="evidence" value="ECO:0007669"/>
    <property type="project" value="TreeGrafter"/>
</dbReference>
<dbReference type="GO" id="GO:0046872">
    <property type="term" value="F:metal ion binding"/>
    <property type="evidence" value="ECO:0007669"/>
    <property type="project" value="UniProtKB-KW"/>
</dbReference>
<evidence type="ECO:0000313" key="3">
    <source>
        <dbReference type="EMBL" id="MEJ8569092.1"/>
    </source>
</evidence>
<dbReference type="PANTHER" id="PTHR11820:SF90">
    <property type="entry name" value="FLUTATHIONE S-TRANSFERASE"/>
    <property type="match status" value="1"/>
</dbReference>
<name>A0AAW9RG24_9GAMM</name>
<keyword evidence="4" id="KW-1185">Reference proteome</keyword>
<keyword evidence="3" id="KW-0378">Hydrolase</keyword>